<dbReference type="EMBL" id="BGPR01002433">
    <property type="protein sequence ID" value="GBM73352.1"/>
    <property type="molecule type" value="Genomic_DNA"/>
</dbReference>
<evidence type="ECO:0000256" key="1">
    <source>
        <dbReference type="SAM" id="MobiDB-lite"/>
    </source>
</evidence>
<reference evidence="2 3" key="1">
    <citation type="journal article" date="2019" name="Sci. Rep.">
        <title>Orb-weaving spider Araneus ventricosus genome elucidates the spidroin gene catalogue.</title>
        <authorList>
            <person name="Kono N."/>
            <person name="Nakamura H."/>
            <person name="Ohtoshi R."/>
            <person name="Moran D.A.P."/>
            <person name="Shinohara A."/>
            <person name="Yoshida Y."/>
            <person name="Fujiwara M."/>
            <person name="Mori M."/>
            <person name="Tomita M."/>
            <person name="Arakawa K."/>
        </authorList>
    </citation>
    <scope>NUCLEOTIDE SEQUENCE [LARGE SCALE GENOMIC DNA]</scope>
</reference>
<feature type="compositionally biased region" description="Polar residues" evidence="1">
    <location>
        <begin position="107"/>
        <end position="136"/>
    </location>
</feature>
<feature type="compositionally biased region" description="Polar residues" evidence="1">
    <location>
        <begin position="78"/>
        <end position="87"/>
    </location>
</feature>
<keyword evidence="3" id="KW-1185">Reference proteome</keyword>
<gene>
    <name evidence="2" type="ORF">AVEN_37602_1</name>
</gene>
<feature type="compositionally biased region" description="Basic and acidic residues" evidence="1">
    <location>
        <begin position="1"/>
        <end position="12"/>
    </location>
</feature>
<dbReference type="Proteomes" id="UP000499080">
    <property type="component" value="Unassembled WGS sequence"/>
</dbReference>
<organism evidence="2 3">
    <name type="scientific">Araneus ventricosus</name>
    <name type="common">Orbweaver spider</name>
    <name type="synonym">Epeira ventricosa</name>
    <dbReference type="NCBI Taxonomy" id="182803"/>
    <lineage>
        <taxon>Eukaryota</taxon>
        <taxon>Metazoa</taxon>
        <taxon>Ecdysozoa</taxon>
        <taxon>Arthropoda</taxon>
        <taxon>Chelicerata</taxon>
        <taxon>Arachnida</taxon>
        <taxon>Araneae</taxon>
        <taxon>Araneomorphae</taxon>
        <taxon>Entelegynae</taxon>
        <taxon>Araneoidea</taxon>
        <taxon>Araneidae</taxon>
        <taxon>Araneus</taxon>
    </lineage>
</organism>
<protein>
    <submittedName>
        <fullName evidence="2">Uncharacterized protein</fullName>
    </submittedName>
</protein>
<sequence>MDSFDTRTHTDSSSKQMNGGLSKKDEEKIVSFSPRPQRVLRLNRRGFFLSGQEKHHDKVSSRKNLTINSKNYQHEDSSPVQGATNGGQKLLSPVSSEKKIIKLKCSSKYSPAESVNNLKRTSSESDSNTANKNTQEVPPKKKHKVITWP</sequence>
<evidence type="ECO:0000313" key="2">
    <source>
        <dbReference type="EMBL" id="GBM73352.1"/>
    </source>
</evidence>
<proteinExistence type="predicted"/>
<feature type="region of interest" description="Disordered" evidence="1">
    <location>
        <begin position="106"/>
        <end position="149"/>
    </location>
</feature>
<feature type="compositionally biased region" description="Basic residues" evidence="1">
    <location>
        <begin position="140"/>
        <end position="149"/>
    </location>
</feature>
<comment type="caution">
    <text evidence="2">The sequence shown here is derived from an EMBL/GenBank/DDBJ whole genome shotgun (WGS) entry which is preliminary data.</text>
</comment>
<feature type="region of interest" description="Disordered" evidence="1">
    <location>
        <begin position="1"/>
        <end position="93"/>
    </location>
</feature>
<name>A0A4Y2I7H4_ARAVE</name>
<evidence type="ECO:0000313" key="3">
    <source>
        <dbReference type="Proteomes" id="UP000499080"/>
    </source>
</evidence>
<accession>A0A4Y2I7H4</accession>
<feature type="compositionally biased region" description="Polar residues" evidence="1">
    <location>
        <begin position="62"/>
        <end position="71"/>
    </location>
</feature>
<dbReference type="OrthoDB" id="6426684at2759"/>
<dbReference type="AlphaFoldDB" id="A0A4Y2I7H4"/>